<evidence type="ECO:0000313" key="14">
    <source>
        <dbReference type="EMBL" id="KKW36813.1"/>
    </source>
</evidence>
<dbReference type="Gene3D" id="3.30.56.10">
    <property type="match status" value="1"/>
</dbReference>
<feature type="transmembrane region" description="Helical" evidence="12">
    <location>
        <begin position="551"/>
        <end position="573"/>
    </location>
</feature>
<evidence type="ECO:0000256" key="6">
    <source>
        <dbReference type="ARBA" id="ARBA00022840"/>
    </source>
</evidence>
<evidence type="ECO:0000256" key="2">
    <source>
        <dbReference type="ARBA" id="ARBA00022555"/>
    </source>
</evidence>
<evidence type="ECO:0000256" key="11">
    <source>
        <dbReference type="PROSITE-ProRule" id="PRU00209"/>
    </source>
</evidence>
<evidence type="ECO:0000256" key="10">
    <source>
        <dbReference type="ARBA" id="ARBA00023146"/>
    </source>
</evidence>
<keyword evidence="12" id="KW-0472">Membrane</keyword>
<dbReference type="GO" id="GO:0000287">
    <property type="term" value="F:magnesium ion binding"/>
    <property type="evidence" value="ECO:0007669"/>
    <property type="project" value="InterPro"/>
</dbReference>
<dbReference type="PROSITE" id="PS50886">
    <property type="entry name" value="TRBD"/>
    <property type="match status" value="1"/>
</dbReference>
<evidence type="ECO:0000256" key="5">
    <source>
        <dbReference type="ARBA" id="ARBA00022741"/>
    </source>
</evidence>
<dbReference type="AlphaFoldDB" id="A0A0G1Y044"/>
<reference evidence="14 15" key="1">
    <citation type="journal article" date="2015" name="Nature">
        <title>rRNA introns, odd ribosomes, and small enigmatic genomes across a large radiation of phyla.</title>
        <authorList>
            <person name="Brown C.T."/>
            <person name="Hug L.A."/>
            <person name="Thomas B.C."/>
            <person name="Sharon I."/>
            <person name="Castelle C.J."/>
            <person name="Singh A."/>
            <person name="Wilkins M.J."/>
            <person name="Williams K.H."/>
            <person name="Banfield J.F."/>
        </authorList>
    </citation>
    <scope>NUCLEOTIDE SEQUENCE [LARGE SCALE GENOMIC DNA]</scope>
</reference>
<keyword evidence="2 11" id="KW-0820">tRNA-binding</keyword>
<dbReference type="FunFam" id="2.40.50.140:FF:000045">
    <property type="entry name" value="Phenylalanine--tRNA ligase beta subunit"/>
    <property type="match status" value="1"/>
</dbReference>
<organism evidence="14 15">
    <name type="scientific">Candidatus Giovannonibacteria bacterium GW2011_GWA2_53_7</name>
    <dbReference type="NCBI Taxonomy" id="1618650"/>
    <lineage>
        <taxon>Bacteria</taxon>
        <taxon>Candidatus Giovannoniibacteriota</taxon>
    </lineage>
</organism>
<dbReference type="GO" id="GO:0000049">
    <property type="term" value="F:tRNA binding"/>
    <property type="evidence" value="ECO:0007669"/>
    <property type="project" value="UniProtKB-UniRule"/>
</dbReference>
<dbReference type="Pfam" id="PF01588">
    <property type="entry name" value="tRNA_bind"/>
    <property type="match status" value="1"/>
</dbReference>
<feature type="transmembrane region" description="Helical" evidence="12">
    <location>
        <begin position="510"/>
        <end position="530"/>
    </location>
</feature>
<dbReference type="InterPro" id="IPR005146">
    <property type="entry name" value="B3/B4_tRNA-bd"/>
</dbReference>
<dbReference type="GO" id="GO:0006432">
    <property type="term" value="P:phenylalanyl-tRNA aminoacylation"/>
    <property type="evidence" value="ECO:0007669"/>
    <property type="project" value="InterPro"/>
</dbReference>
<dbReference type="Gene3D" id="3.50.40.10">
    <property type="entry name" value="Phenylalanyl-trna Synthetase, Chain B, domain 3"/>
    <property type="match status" value="1"/>
</dbReference>
<dbReference type="InterPro" id="IPR039447">
    <property type="entry name" value="UreH-like_TM_dom"/>
</dbReference>
<dbReference type="Gene3D" id="2.40.50.140">
    <property type="entry name" value="Nucleic acid-binding proteins"/>
    <property type="match status" value="1"/>
</dbReference>
<keyword evidence="1" id="KW-0963">Cytoplasm</keyword>
<feature type="transmembrane region" description="Helical" evidence="12">
    <location>
        <begin position="658"/>
        <end position="682"/>
    </location>
</feature>
<evidence type="ECO:0000256" key="4">
    <source>
        <dbReference type="ARBA" id="ARBA00022723"/>
    </source>
</evidence>
<dbReference type="InterPro" id="IPR012340">
    <property type="entry name" value="NA-bd_OB-fold"/>
</dbReference>
<evidence type="ECO:0000256" key="8">
    <source>
        <dbReference type="ARBA" id="ARBA00022884"/>
    </source>
</evidence>
<dbReference type="SMART" id="SM00873">
    <property type="entry name" value="B3_4"/>
    <property type="match status" value="1"/>
</dbReference>
<dbReference type="PANTHER" id="PTHR42208:SF1">
    <property type="entry name" value="HEAVY METAL TRANSPORTER"/>
    <property type="match status" value="1"/>
</dbReference>
<keyword evidence="10" id="KW-0030">Aminoacyl-tRNA synthetase</keyword>
<evidence type="ECO:0000256" key="7">
    <source>
        <dbReference type="ARBA" id="ARBA00022842"/>
    </source>
</evidence>
<keyword evidence="8 11" id="KW-0694">RNA-binding</keyword>
<keyword evidence="4" id="KW-0479">Metal-binding</keyword>
<dbReference type="PANTHER" id="PTHR42208">
    <property type="entry name" value="HEAVY METAL TRANSPORTER-RELATED"/>
    <property type="match status" value="1"/>
</dbReference>
<dbReference type="InterPro" id="IPR033714">
    <property type="entry name" value="tRNA_bind_bactPheRS"/>
</dbReference>
<keyword evidence="12" id="KW-1133">Transmembrane helix</keyword>
<evidence type="ECO:0000256" key="9">
    <source>
        <dbReference type="ARBA" id="ARBA00022917"/>
    </source>
</evidence>
<dbReference type="PATRIC" id="fig|1618650.3.peg.181"/>
<dbReference type="EMBL" id="LCRM01000012">
    <property type="protein sequence ID" value="KKW36813.1"/>
    <property type="molecule type" value="Genomic_DNA"/>
</dbReference>
<gene>
    <name evidence="14" type="ORF">UY81_C0012G0002</name>
</gene>
<evidence type="ECO:0000256" key="1">
    <source>
        <dbReference type="ARBA" id="ARBA00022490"/>
    </source>
</evidence>
<evidence type="ECO:0000256" key="12">
    <source>
        <dbReference type="SAM" id="Phobius"/>
    </source>
</evidence>
<comment type="caution">
    <text evidence="14">The sequence shown here is derived from an EMBL/GenBank/DDBJ whole genome shotgun (WGS) entry which is preliminary data.</text>
</comment>
<dbReference type="SUPFAM" id="SSF50249">
    <property type="entry name" value="Nucleic acid-binding proteins"/>
    <property type="match status" value="1"/>
</dbReference>
<dbReference type="SUPFAM" id="SSF56037">
    <property type="entry name" value="PheT/TilS domain"/>
    <property type="match status" value="1"/>
</dbReference>
<keyword evidence="3 14" id="KW-0436">Ligase</keyword>
<name>A0A0G1Y044_9BACT</name>
<dbReference type="Pfam" id="PF03483">
    <property type="entry name" value="B3_4"/>
    <property type="match status" value="1"/>
</dbReference>
<dbReference type="Proteomes" id="UP000034290">
    <property type="component" value="Unassembled WGS sequence"/>
</dbReference>
<dbReference type="NCBIfam" id="NF045760">
    <property type="entry name" value="YtpR"/>
    <property type="match status" value="1"/>
</dbReference>
<dbReference type="InterPro" id="IPR004532">
    <property type="entry name" value="Phe-tRNA-ligase_IIc_bsu_bact"/>
</dbReference>
<sequence length="727" mass="77802">MQISLNWLNQLTKTKPTAEQVVALLSQAGLPVAATENLSLRFSKMVVGQVLEVKPHPNADRLKVTKTRTAASEIRTIVCGAPNVAPGQKVVVALPGSRLASGQILERAKIRGVESDGMICAEDELGLGVGHQGILVLDAKARVGAPASASLETNDISLDIEVTPNRSDCSSAFGLARELTALSGRAFKAPVVRSASRGRRSPVRVRVLDKKACPKYAAQVVTGIKQRPTPLRLRSRLLASGIRPINLLVDVTNYVMLEFGQPLHAFDLGKVTGGEITVRFAKADEKLVTLDGVDRALKPFNLIMADQRGPLALAGVMGGRDSGVTESTQAVMLESAIFESRVVRKTARILHLFSEASARFERGIDPEQTEAALNRAAQLLVDLGQGQLAGGATVVSSVSPKPVRISLKLNQLSNWLNRPFKSTEVKKHSVDVAGDFGNKTLEQIVEDLTVPLKPHGYTVSFEKQKHNATWEDFKIAVPIALGFAVLFVVLQKMGIINLVSAGNVTYGTAFVIGIIASLSTCMAVVGGLVLSMSATFAKEGDKIKPQLMFHAGRLVSFFVLGGVIGAIGSAFTLNTTATFILSLIIGTVMLVLGINLLDTFHWAKKLQPSMPKFIAKHAHGVSKFNHTLTPLLVGIATFFLPCGFTQSMQLYTLTTGSFLTGGLTMLAFALGTLPVLALISFSSFSIQKSSKAGIFFKTAGLIVIMFALFNLINSLVVIGFLPPIFNF</sequence>
<keyword evidence="12" id="KW-0812">Transmembrane</keyword>
<proteinExistence type="predicted"/>
<dbReference type="CDD" id="cd02796">
    <property type="entry name" value="tRNA_bind_bactPheRS"/>
    <property type="match status" value="1"/>
</dbReference>
<dbReference type="GO" id="GO:0004826">
    <property type="term" value="F:phenylalanine-tRNA ligase activity"/>
    <property type="evidence" value="ECO:0007669"/>
    <property type="project" value="InterPro"/>
</dbReference>
<dbReference type="InterPro" id="IPR002547">
    <property type="entry name" value="tRNA-bd_dom"/>
</dbReference>
<feature type="domain" description="TRNA-binding" evidence="13">
    <location>
        <begin position="39"/>
        <end position="148"/>
    </location>
</feature>
<evidence type="ECO:0000256" key="3">
    <source>
        <dbReference type="ARBA" id="ARBA00022598"/>
    </source>
</evidence>
<accession>A0A0G1Y044</accession>
<feature type="transmembrane region" description="Helical" evidence="12">
    <location>
        <begin position="624"/>
        <end position="646"/>
    </location>
</feature>
<dbReference type="InterPro" id="IPR020825">
    <property type="entry name" value="Phe-tRNA_synthase-like_B3/B4"/>
</dbReference>
<dbReference type="FunFam" id="3.50.40.10:FF:000001">
    <property type="entry name" value="Phenylalanine--tRNA ligase beta subunit"/>
    <property type="match status" value="1"/>
</dbReference>
<feature type="transmembrane region" description="Helical" evidence="12">
    <location>
        <begin position="579"/>
        <end position="603"/>
    </location>
</feature>
<dbReference type="Pfam" id="PF13386">
    <property type="entry name" value="DsbD_2"/>
    <property type="match status" value="1"/>
</dbReference>
<keyword evidence="9" id="KW-0648">Protein biosynthesis</keyword>
<dbReference type="GO" id="GO:0005524">
    <property type="term" value="F:ATP binding"/>
    <property type="evidence" value="ECO:0007669"/>
    <property type="project" value="UniProtKB-KW"/>
</dbReference>
<feature type="transmembrane region" description="Helical" evidence="12">
    <location>
        <begin position="694"/>
        <end position="721"/>
    </location>
</feature>
<evidence type="ECO:0000259" key="13">
    <source>
        <dbReference type="PROSITE" id="PS50886"/>
    </source>
</evidence>
<evidence type="ECO:0000313" key="15">
    <source>
        <dbReference type="Proteomes" id="UP000034290"/>
    </source>
</evidence>
<keyword evidence="6" id="KW-0067">ATP-binding</keyword>
<dbReference type="NCBIfam" id="TIGR00472">
    <property type="entry name" value="pheT_bact"/>
    <property type="match status" value="1"/>
</dbReference>
<keyword evidence="5" id="KW-0547">Nucleotide-binding</keyword>
<protein>
    <submittedName>
        <fullName evidence="14">Phenylalanine-tRNA ligase beta subunit</fullName>
    </submittedName>
</protein>
<keyword evidence="7" id="KW-0460">Magnesium</keyword>